<proteinExistence type="predicted"/>
<accession>A0A2P4TAF2</accession>
<keyword evidence="2" id="KW-1185">Reference proteome</keyword>
<sequence length="285" mass="32009">MFHFYFLFFSMKKGKSVILSEDETCDIPEILMRSPTEQLQLAYENLEKTINEMNKSRLMTFLPDGKSIFDNCCTKVDSQGQNLSSVLEWSNGKTRTGNSFLMDLHLELIQAQHRIAVKLLKLTQSGQKDGRSLKSSKYHVKNIEDSHYLTEADIMGKIKKNKLSKAIFLMEKAVQMFPKDLSTSSQRQLLKVAWYSILGCVAGENNTKVRLNNNKLPNAGEEIPADGKSLLEIQGLDPNEKYIFAVAAYSSDGKLIGDAIGETTRPILAYPPLSATTVRAYLTQP</sequence>
<comment type="caution">
    <text evidence="1">The sequence shown here is derived from an EMBL/GenBank/DDBJ whole genome shotgun (WGS) entry which is preliminary data.</text>
</comment>
<dbReference type="PANTHER" id="PTHR33487:SF1">
    <property type="entry name" value="CILIA- AND FLAGELLA-ASSOCIATED PROTEIN 54"/>
    <property type="match status" value="1"/>
</dbReference>
<reference evidence="1 2" key="1">
    <citation type="submission" date="2018-01" db="EMBL/GenBank/DDBJ databases">
        <title>Comparison of the Chinese Bamboo Partridge and Red Junglefowl genome sequences highlights the importance of demography in genome evolution.</title>
        <authorList>
            <person name="Tiley G.P."/>
            <person name="Kimball R.T."/>
            <person name="Braun E.L."/>
            <person name="Burleigh J.G."/>
        </authorList>
    </citation>
    <scope>NUCLEOTIDE SEQUENCE [LARGE SCALE GENOMIC DNA]</scope>
    <source>
        <strain evidence="1">RTK389</strain>
        <tissue evidence="1">Blood</tissue>
    </source>
</reference>
<organism evidence="1 2">
    <name type="scientific">Bambusicola thoracicus</name>
    <name type="common">Chinese bamboo-partridge</name>
    <name type="synonym">Perdix thoracica</name>
    <dbReference type="NCBI Taxonomy" id="9083"/>
    <lineage>
        <taxon>Eukaryota</taxon>
        <taxon>Metazoa</taxon>
        <taxon>Chordata</taxon>
        <taxon>Craniata</taxon>
        <taxon>Vertebrata</taxon>
        <taxon>Euteleostomi</taxon>
        <taxon>Archelosauria</taxon>
        <taxon>Archosauria</taxon>
        <taxon>Dinosauria</taxon>
        <taxon>Saurischia</taxon>
        <taxon>Theropoda</taxon>
        <taxon>Coelurosauria</taxon>
        <taxon>Aves</taxon>
        <taxon>Neognathae</taxon>
        <taxon>Galloanserae</taxon>
        <taxon>Galliformes</taxon>
        <taxon>Phasianidae</taxon>
        <taxon>Perdicinae</taxon>
        <taxon>Bambusicola</taxon>
    </lineage>
</organism>
<dbReference type="PANTHER" id="PTHR33487">
    <property type="entry name" value="CILIA- AND FLAGELLA-ASSOCIATED PROTEIN 54"/>
    <property type="match status" value="1"/>
</dbReference>
<dbReference type="GO" id="GO:0060271">
    <property type="term" value="P:cilium assembly"/>
    <property type="evidence" value="ECO:0007669"/>
    <property type="project" value="TreeGrafter"/>
</dbReference>
<evidence type="ECO:0000313" key="1">
    <source>
        <dbReference type="EMBL" id="POI33342.1"/>
    </source>
</evidence>
<name>A0A2P4TAF2_BAMTH</name>
<protein>
    <submittedName>
        <fullName evidence="1">Uncharacterized protein</fullName>
    </submittedName>
</protein>
<dbReference type="Proteomes" id="UP000237246">
    <property type="component" value="Unassembled WGS sequence"/>
</dbReference>
<evidence type="ECO:0000313" key="2">
    <source>
        <dbReference type="Proteomes" id="UP000237246"/>
    </source>
</evidence>
<gene>
    <name evidence="1" type="ORF">CIB84_002906</name>
</gene>
<dbReference type="OrthoDB" id="2104158at2759"/>
<dbReference type="AlphaFoldDB" id="A0A2P4TAF2"/>
<dbReference type="EMBL" id="PPHD01003751">
    <property type="protein sequence ID" value="POI33342.1"/>
    <property type="molecule type" value="Genomic_DNA"/>
</dbReference>